<evidence type="ECO:0008006" key="2">
    <source>
        <dbReference type="Google" id="ProtNLM"/>
    </source>
</evidence>
<feature type="non-terminal residue" evidence="1">
    <location>
        <position position="99"/>
    </location>
</feature>
<gene>
    <name evidence="1" type="ORF">METZ01_LOCUS186119</name>
</gene>
<accession>A0A382D4N0</accession>
<reference evidence="1" key="1">
    <citation type="submission" date="2018-05" db="EMBL/GenBank/DDBJ databases">
        <authorList>
            <person name="Lanie J.A."/>
            <person name="Ng W.-L."/>
            <person name="Kazmierczak K.M."/>
            <person name="Andrzejewski T.M."/>
            <person name="Davidsen T.M."/>
            <person name="Wayne K.J."/>
            <person name="Tettelin H."/>
            <person name="Glass J.I."/>
            <person name="Rusch D."/>
            <person name="Podicherti R."/>
            <person name="Tsui H.-C.T."/>
            <person name="Winkler M.E."/>
        </authorList>
    </citation>
    <scope>NUCLEOTIDE SEQUENCE</scope>
</reference>
<sequence>MNFIILLSITTLINCQTMDINILNSFLFHPRMASQQIGANDHLIEVEEGIKVGVRFHLINTSAPNVLFFHGNGEIAPEYDDIASIYNQREINFMIADFR</sequence>
<dbReference type="EMBL" id="UINC01037573">
    <property type="protein sequence ID" value="SVB33265.1"/>
    <property type="molecule type" value="Genomic_DNA"/>
</dbReference>
<dbReference type="AlphaFoldDB" id="A0A382D4N0"/>
<evidence type="ECO:0000313" key="1">
    <source>
        <dbReference type="EMBL" id="SVB33265.1"/>
    </source>
</evidence>
<name>A0A382D4N0_9ZZZZ</name>
<proteinExistence type="predicted"/>
<protein>
    <recommendedName>
        <fullName evidence="2">Alpha/beta hydrolase</fullName>
    </recommendedName>
</protein>
<organism evidence="1">
    <name type="scientific">marine metagenome</name>
    <dbReference type="NCBI Taxonomy" id="408172"/>
    <lineage>
        <taxon>unclassified sequences</taxon>
        <taxon>metagenomes</taxon>
        <taxon>ecological metagenomes</taxon>
    </lineage>
</organism>